<feature type="compositionally biased region" description="Pro residues" evidence="1">
    <location>
        <begin position="102"/>
        <end position="111"/>
    </location>
</feature>
<organism evidence="2 4">
    <name type="scientific">Phytophthora cactorum</name>
    <dbReference type="NCBI Taxonomy" id="29920"/>
    <lineage>
        <taxon>Eukaryota</taxon>
        <taxon>Sar</taxon>
        <taxon>Stramenopiles</taxon>
        <taxon>Oomycota</taxon>
        <taxon>Peronosporomycetes</taxon>
        <taxon>Peronosporales</taxon>
        <taxon>Peronosporaceae</taxon>
        <taxon>Phytophthora</taxon>
    </lineage>
</organism>
<feature type="compositionally biased region" description="Basic and acidic residues" evidence="1">
    <location>
        <begin position="47"/>
        <end position="62"/>
    </location>
</feature>
<evidence type="ECO:0000256" key="1">
    <source>
        <dbReference type="SAM" id="MobiDB-lite"/>
    </source>
</evidence>
<accession>A0A8T1AXG8</accession>
<sequence>MEATTLVPFVTLPHSSNFTPGPTMAKGGLNRAIDRVFKALVPRRAREHERLQGDTDHSDTQQHPEAAPPALPGTSAPMNPAPASSAPSEAPPALPAATEVPAEPPPAPPVPDDASAPVTEASLQAMIADSEASVDQMMTSMLPYLTAIIRHQVQLHVSPPLHTDVTAQRRLNGAVEFDDVLAAVQPLPDSLPDLPRLSKLRFLVHVR</sequence>
<dbReference type="Proteomes" id="UP000774804">
    <property type="component" value="Unassembled WGS sequence"/>
</dbReference>
<dbReference type="VEuPathDB" id="FungiDB:PC110_g21651"/>
<name>A0A8T1AXG8_9STRA</name>
<comment type="caution">
    <text evidence="2">The sequence shown here is derived from an EMBL/GenBank/DDBJ whole genome shotgun (WGS) entry which is preliminary data.</text>
</comment>
<evidence type="ECO:0000313" key="4">
    <source>
        <dbReference type="Proteomes" id="UP000774804"/>
    </source>
</evidence>
<proteinExistence type="predicted"/>
<dbReference type="VEuPathDB" id="FungiDB:PC110_g19992"/>
<evidence type="ECO:0000313" key="2">
    <source>
        <dbReference type="EMBL" id="KAG2889848.1"/>
    </source>
</evidence>
<dbReference type="EMBL" id="RCML01000329">
    <property type="protein sequence ID" value="KAG2980652.1"/>
    <property type="molecule type" value="Genomic_DNA"/>
</dbReference>
<gene>
    <name evidence="2" type="ORF">PC115_g19625</name>
    <name evidence="3" type="ORF">PC118_g11080</name>
</gene>
<dbReference type="AlphaFoldDB" id="A0A8T1AXG8"/>
<feature type="compositionally biased region" description="Low complexity" evidence="1">
    <location>
        <begin position="75"/>
        <end position="88"/>
    </location>
</feature>
<dbReference type="Proteomes" id="UP000697107">
    <property type="component" value="Unassembled WGS sequence"/>
</dbReference>
<dbReference type="EMBL" id="RCMI01001139">
    <property type="protein sequence ID" value="KAG2889848.1"/>
    <property type="molecule type" value="Genomic_DNA"/>
</dbReference>
<protein>
    <submittedName>
        <fullName evidence="2">Uncharacterized protein</fullName>
    </submittedName>
</protein>
<feature type="region of interest" description="Disordered" evidence="1">
    <location>
        <begin position="47"/>
        <end position="116"/>
    </location>
</feature>
<reference evidence="2" key="1">
    <citation type="submission" date="2018-10" db="EMBL/GenBank/DDBJ databases">
        <title>Effector identification in a new, highly contiguous assembly of the strawberry crown rot pathogen Phytophthora cactorum.</title>
        <authorList>
            <person name="Armitage A.D."/>
            <person name="Nellist C.F."/>
            <person name="Bates H."/>
            <person name="Vickerstaff R.J."/>
            <person name="Harrison R.J."/>
        </authorList>
    </citation>
    <scope>NUCLEOTIDE SEQUENCE</scope>
    <source>
        <strain evidence="2">4032</strain>
        <strain evidence="3">P415</strain>
    </source>
</reference>
<evidence type="ECO:0000313" key="3">
    <source>
        <dbReference type="EMBL" id="KAG2980652.1"/>
    </source>
</evidence>